<dbReference type="AlphaFoldDB" id="B6FW19"/>
<reference evidence="2 3" key="2">
    <citation type="submission" date="2008-10" db="EMBL/GenBank/DDBJ databases">
        <title>Draft genome sequence of Clostridium hiranonis (DSM 13275).</title>
        <authorList>
            <person name="Sudarsanam P."/>
            <person name="Ley R."/>
            <person name="Guruge J."/>
            <person name="Turnbaugh P.J."/>
            <person name="Mahowald M."/>
            <person name="Liep D."/>
            <person name="Gordon J."/>
        </authorList>
    </citation>
    <scope>NUCLEOTIDE SEQUENCE [LARGE SCALE GENOMIC DNA]</scope>
    <source>
        <strain evidence="2 3">DSM 13275</strain>
    </source>
</reference>
<gene>
    <name evidence="2" type="ORF">CLOHIR_00068</name>
</gene>
<accession>B6FW19</accession>
<keyword evidence="3" id="KW-1185">Reference proteome</keyword>
<proteinExistence type="predicted"/>
<evidence type="ECO:0000313" key="3">
    <source>
        <dbReference type="Proteomes" id="UP000003178"/>
    </source>
</evidence>
<dbReference type="EMBL" id="ABWP01000003">
    <property type="protein sequence ID" value="EEA86297.1"/>
    <property type="molecule type" value="Genomic_DNA"/>
</dbReference>
<dbReference type="SUPFAM" id="SSF46785">
    <property type="entry name" value="Winged helix' DNA-binding domain"/>
    <property type="match status" value="1"/>
</dbReference>
<sequence length="153" mass="18243">MREIARRLMLALYKIDEIYYMNEGKKKLAYSELCVMYALDDGKPHSQREISQEWLVPKTTVNTIVKKWEKEGLLTLTPIPEKRREKYIILTESGREYAKEFMGFIYRAEEKALKRTLDKYSDEFIKGLEFFGESLKEAFDEEFEKEEADKTDK</sequence>
<dbReference type="InterPro" id="IPR000835">
    <property type="entry name" value="HTH_MarR-typ"/>
</dbReference>
<dbReference type="InterPro" id="IPR036390">
    <property type="entry name" value="WH_DNA-bd_sf"/>
</dbReference>
<dbReference type="HOGENOM" id="CLU_083287_30_3_9"/>
<dbReference type="RefSeq" id="WP_006438985.1">
    <property type="nucleotide sequence ID" value="NZ_DS995354.1"/>
</dbReference>
<dbReference type="Pfam" id="PF12802">
    <property type="entry name" value="MarR_2"/>
    <property type="match status" value="1"/>
</dbReference>
<dbReference type="OrthoDB" id="3232829at2"/>
<evidence type="ECO:0000259" key="1">
    <source>
        <dbReference type="PROSITE" id="PS50995"/>
    </source>
</evidence>
<name>B6FW19_PEPHT</name>
<reference evidence="2 3" key="1">
    <citation type="submission" date="2008-09" db="EMBL/GenBank/DDBJ databases">
        <authorList>
            <person name="Fulton L."/>
            <person name="Clifton S."/>
            <person name="Fulton B."/>
            <person name="Xu J."/>
            <person name="Minx P."/>
            <person name="Pepin K.H."/>
            <person name="Johnson M."/>
            <person name="Thiruvilangam P."/>
            <person name="Bhonagiri V."/>
            <person name="Nash W.E."/>
            <person name="Mardis E.R."/>
            <person name="Wilson R.K."/>
        </authorList>
    </citation>
    <scope>NUCLEOTIDE SEQUENCE [LARGE SCALE GENOMIC DNA]</scope>
    <source>
        <strain evidence="2 3">DSM 13275</strain>
    </source>
</reference>
<dbReference type="PROSITE" id="PS50995">
    <property type="entry name" value="HTH_MARR_2"/>
    <property type="match status" value="1"/>
</dbReference>
<evidence type="ECO:0000313" key="2">
    <source>
        <dbReference type="EMBL" id="EEA86297.1"/>
    </source>
</evidence>
<comment type="caution">
    <text evidence="2">The sequence shown here is derived from an EMBL/GenBank/DDBJ whole genome shotgun (WGS) entry which is preliminary data.</text>
</comment>
<feature type="domain" description="HTH marR-type" evidence="1">
    <location>
        <begin position="1"/>
        <end position="140"/>
    </location>
</feature>
<dbReference type="GO" id="GO:0003700">
    <property type="term" value="F:DNA-binding transcription factor activity"/>
    <property type="evidence" value="ECO:0007669"/>
    <property type="project" value="InterPro"/>
</dbReference>
<dbReference type="InterPro" id="IPR036388">
    <property type="entry name" value="WH-like_DNA-bd_sf"/>
</dbReference>
<dbReference type="STRING" id="500633.CLOHIR_00068"/>
<dbReference type="eggNOG" id="COG1846">
    <property type="taxonomic scope" value="Bacteria"/>
</dbReference>
<dbReference type="SMART" id="SM00347">
    <property type="entry name" value="HTH_MARR"/>
    <property type="match status" value="1"/>
</dbReference>
<organism evidence="2 3">
    <name type="scientific">Peptacetobacter hiranonis (strain DSM 13275 / JCM 10541 / KCTC 15199 / TO-931)</name>
    <name type="common">Clostridium hiranonis</name>
    <dbReference type="NCBI Taxonomy" id="500633"/>
    <lineage>
        <taxon>Bacteria</taxon>
        <taxon>Bacillati</taxon>
        <taxon>Bacillota</taxon>
        <taxon>Clostridia</taxon>
        <taxon>Peptostreptococcales</taxon>
        <taxon>Peptostreptococcaceae</taxon>
        <taxon>Peptacetobacter</taxon>
    </lineage>
</organism>
<dbReference type="Proteomes" id="UP000003178">
    <property type="component" value="Unassembled WGS sequence"/>
</dbReference>
<protein>
    <submittedName>
        <fullName evidence="2">Transcriptional regulator, MarR family</fullName>
    </submittedName>
</protein>
<dbReference type="Gene3D" id="1.10.10.10">
    <property type="entry name" value="Winged helix-like DNA-binding domain superfamily/Winged helix DNA-binding domain"/>
    <property type="match status" value="1"/>
</dbReference>